<keyword evidence="2" id="KW-0460">Magnesium</keyword>
<comment type="similarity">
    <text evidence="2">Belongs to the UPP synthase family.</text>
</comment>
<feature type="binding site" evidence="2">
    <location>
        <position position="21"/>
    </location>
    <ligand>
        <name>Mg(2+)</name>
        <dbReference type="ChEBI" id="CHEBI:18420"/>
    </ligand>
</feature>
<dbReference type="HAMAP" id="MF_01139">
    <property type="entry name" value="ISPT"/>
    <property type="match status" value="1"/>
</dbReference>
<sequence>MKAEYLSPSFSVPRHIAIIMDGNGRWAQRRGLERFKGHYQGAAALKRTIKACGELGVDYLTVYAFSTENWKRPQEEISILMSLLRRHLRSDLAEINKNNIRVRFIGDYRSLDTDLVALIDHAVTLTQNNTGLQFTIAFNYGGRAEIVRAAQKLAYKVQEGELAVSEMTEEVFSRELFTHDLPDPDLFIRTSNESRISNYLLWQLAYTELVIIETYWPDFTKDDLVNAIAQYQTRERRFGYTTAQSG</sequence>
<dbReference type="NCBIfam" id="TIGR00055">
    <property type="entry name" value="uppS"/>
    <property type="match status" value="1"/>
</dbReference>
<feature type="binding site" evidence="2">
    <location>
        <position position="38"/>
    </location>
    <ligand>
        <name>substrate</name>
    </ligand>
</feature>
<reference evidence="3 4" key="1">
    <citation type="submission" date="2015-03" db="EMBL/GenBank/DDBJ databases">
        <title>Caedibacter varicaedens, whole genome shotgun sequence.</title>
        <authorList>
            <person name="Suzuki H."/>
            <person name="Dapper A.L."/>
            <person name="Gibson A.K."/>
            <person name="Jackson C."/>
            <person name="Lee H."/>
            <person name="Pejaver V.R."/>
            <person name="Doak T."/>
            <person name="Lynch M."/>
        </authorList>
    </citation>
    <scope>NUCLEOTIDE SEQUENCE [LARGE SCALE GENOMIC DNA]</scope>
</reference>
<dbReference type="EC" id="2.5.1.-" evidence="2"/>
<dbReference type="CDD" id="cd00475">
    <property type="entry name" value="Cis_IPPS"/>
    <property type="match status" value="1"/>
</dbReference>
<dbReference type="AlphaFoldDB" id="A0A0K8MFB3"/>
<accession>A0A0K8MFB3</accession>
<feature type="binding site" evidence="2">
    <location>
        <position position="72"/>
    </location>
    <ligand>
        <name>substrate</name>
    </ligand>
</feature>
<feature type="binding site" evidence="2">
    <location>
        <position position="208"/>
    </location>
    <ligand>
        <name>Mg(2+)</name>
        <dbReference type="ChEBI" id="CHEBI:18420"/>
    </ligand>
</feature>
<name>A0A0K8MFB3_9PROT</name>
<feature type="binding site" evidence="2">
    <location>
        <position position="189"/>
    </location>
    <ligand>
        <name>substrate</name>
    </ligand>
</feature>
<comment type="cofactor">
    <cofactor evidence="2">
        <name>Mg(2+)</name>
        <dbReference type="ChEBI" id="CHEBI:18420"/>
    </cofactor>
    <text evidence="2">Binds 2 magnesium ions per subunit.</text>
</comment>
<comment type="subunit">
    <text evidence="2">Homodimer.</text>
</comment>
<dbReference type="PROSITE" id="PS01066">
    <property type="entry name" value="UPP_SYNTHASE"/>
    <property type="match status" value="1"/>
</dbReference>
<keyword evidence="4" id="KW-1185">Reference proteome</keyword>
<dbReference type="GO" id="GO:0016094">
    <property type="term" value="P:polyprenol biosynthetic process"/>
    <property type="evidence" value="ECO:0007669"/>
    <property type="project" value="TreeGrafter"/>
</dbReference>
<organism evidence="3 4">
    <name type="scientific">Caedimonas varicaedens</name>
    <dbReference type="NCBI Taxonomy" id="1629334"/>
    <lineage>
        <taxon>Bacteria</taxon>
        <taxon>Pseudomonadati</taxon>
        <taxon>Pseudomonadota</taxon>
        <taxon>Alphaproteobacteria</taxon>
        <taxon>Holosporales</taxon>
        <taxon>Caedimonadaceae</taxon>
        <taxon>Caedimonas</taxon>
    </lineage>
</organism>
<dbReference type="STRING" id="1629334.Cva_01583"/>
<comment type="function">
    <text evidence="2">Catalyzes the condensation of isopentenyl diphosphate (IPP) with allylic pyrophosphates generating different type of terpenoids.</text>
</comment>
<keyword evidence="1 2" id="KW-0808">Transferase</keyword>
<dbReference type="InterPro" id="IPR036424">
    <property type="entry name" value="UPP_synth-like_sf"/>
</dbReference>
<feature type="binding site" evidence="2">
    <location>
        <position position="34"/>
    </location>
    <ligand>
        <name>substrate</name>
    </ligand>
</feature>
<feature type="binding site" evidence="2">
    <location>
        <begin position="195"/>
        <end position="197"/>
    </location>
    <ligand>
        <name>substrate</name>
    </ligand>
</feature>
<dbReference type="GO" id="GO:0045547">
    <property type="term" value="F:ditrans,polycis-polyprenyl diphosphate synthase [(2E,6E)-farnesyl diphosphate specific] activity"/>
    <property type="evidence" value="ECO:0007669"/>
    <property type="project" value="TreeGrafter"/>
</dbReference>
<evidence type="ECO:0000313" key="4">
    <source>
        <dbReference type="Proteomes" id="UP000036771"/>
    </source>
</evidence>
<proteinExistence type="inferred from homology"/>
<gene>
    <name evidence="3" type="primary">uppS</name>
    <name evidence="3" type="ORF">Cva_01583</name>
</gene>
<keyword evidence="2" id="KW-0479">Metal-binding</keyword>
<dbReference type="GO" id="GO:0000287">
    <property type="term" value="F:magnesium ion binding"/>
    <property type="evidence" value="ECO:0007669"/>
    <property type="project" value="UniProtKB-UniRule"/>
</dbReference>
<evidence type="ECO:0000313" key="3">
    <source>
        <dbReference type="EMBL" id="GAO98913.1"/>
    </source>
</evidence>
<dbReference type="PANTHER" id="PTHR10291:SF0">
    <property type="entry name" value="DEHYDRODOLICHYL DIPHOSPHATE SYNTHASE 2"/>
    <property type="match status" value="1"/>
</dbReference>
<feature type="active site" evidence="2">
    <location>
        <position position="21"/>
    </location>
</feature>
<feature type="binding site" evidence="2">
    <location>
        <begin position="66"/>
        <end position="68"/>
    </location>
    <ligand>
        <name>substrate</name>
    </ligand>
</feature>
<protein>
    <recommendedName>
        <fullName evidence="2">Isoprenyl transferase</fullName>
        <ecNumber evidence="2">2.5.1.-</ecNumber>
    </recommendedName>
</protein>
<dbReference type="SUPFAM" id="SSF64005">
    <property type="entry name" value="Undecaprenyl diphosphate synthase"/>
    <property type="match status" value="1"/>
</dbReference>
<dbReference type="OrthoDB" id="4191603at2"/>
<evidence type="ECO:0000256" key="2">
    <source>
        <dbReference type="HAMAP-Rule" id="MF_01139"/>
    </source>
</evidence>
<dbReference type="EMBL" id="BBVC01000101">
    <property type="protein sequence ID" value="GAO98913.1"/>
    <property type="molecule type" value="Genomic_DNA"/>
</dbReference>
<comment type="caution">
    <text evidence="3">The sequence shown here is derived from an EMBL/GenBank/DDBJ whole genome shotgun (WGS) entry which is preliminary data.</text>
</comment>
<dbReference type="NCBIfam" id="NF011405">
    <property type="entry name" value="PRK14830.1"/>
    <property type="match status" value="1"/>
</dbReference>
<dbReference type="FunFam" id="3.40.1180.10:FF:000001">
    <property type="entry name" value="(2E,6E)-farnesyl-diphosphate-specific ditrans,polycis-undecaprenyl-diphosphate synthase"/>
    <property type="match status" value="1"/>
</dbReference>
<feature type="binding site" evidence="2">
    <location>
        <begin position="22"/>
        <end position="25"/>
    </location>
    <ligand>
        <name>substrate</name>
    </ligand>
</feature>
<dbReference type="InterPro" id="IPR018520">
    <property type="entry name" value="UPP_synth-like_CS"/>
</dbReference>
<feature type="binding site" evidence="2">
    <location>
        <position position="26"/>
    </location>
    <ligand>
        <name>substrate</name>
    </ligand>
</feature>
<dbReference type="Gene3D" id="3.40.1180.10">
    <property type="entry name" value="Decaprenyl diphosphate synthase-like"/>
    <property type="match status" value="1"/>
</dbReference>
<dbReference type="Pfam" id="PF01255">
    <property type="entry name" value="Prenyltransf"/>
    <property type="match status" value="1"/>
</dbReference>
<evidence type="ECO:0000256" key="1">
    <source>
        <dbReference type="ARBA" id="ARBA00022679"/>
    </source>
</evidence>
<dbReference type="PANTHER" id="PTHR10291">
    <property type="entry name" value="DEHYDRODOLICHYL DIPHOSPHATE SYNTHASE FAMILY MEMBER"/>
    <property type="match status" value="1"/>
</dbReference>
<dbReference type="InterPro" id="IPR001441">
    <property type="entry name" value="UPP_synth-like"/>
</dbReference>
<feature type="active site" description="Proton acceptor" evidence="2">
    <location>
        <position position="69"/>
    </location>
</feature>
<dbReference type="Proteomes" id="UP000036771">
    <property type="component" value="Unassembled WGS sequence"/>
</dbReference>
<feature type="binding site" evidence="2">
    <location>
        <position position="70"/>
    </location>
    <ligand>
        <name>substrate</name>
    </ligand>
</feature>